<feature type="region of interest" description="Disordered" evidence="1">
    <location>
        <begin position="215"/>
        <end position="274"/>
    </location>
</feature>
<evidence type="ECO:0000256" key="1">
    <source>
        <dbReference type="SAM" id="MobiDB-lite"/>
    </source>
</evidence>
<dbReference type="GeneID" id="20249205"/>
<dbReference type="EMBL" id="KB202163">
    <property type="protein sequence ID" value="ESO91956.1"/>
    <property type="molecule type" value="Genomic_DNA"/>
</dbReference>
<proteinExistence type="predicted"/>
<name>V4AF51_LOTGI</name>
<accession>V4AF51</accession>
<feature type="compositionally biased region" description="Basic and acidic residues" evidence="1">
    <location>
        <begin position="222"/>
        <end position="257"/>
    </location>
</feature>
<evidence type="ECO:0000313" key="2">
    <source>
        <dbReference type="EMBL" id="ESO91956.1"/>
    </source>
</evidence>
<organism evidence="2 3">
    <name type="scientific">Lottia gigantea</name>
    <name type="common">Giant owl limpet</name>
    <dbReference type="NCBI Taxonomy" id="225164"/>
    <lineage>
        <taxon>Eukaryota</taxon>
        <taxon>Metazoa</taxon>
        <taxon>Spiralia</taxon>
        <taxon>Lophotrochozoa</taxon>
        <taxon>Mollusca</taxon>
        <taxon>Gastropoda</taxon>
        <taxon>Patellogastropoda</taxon>
        <taxon>Lottioidea</taxon>
        <taxon>Lottiidae</taxon>
        <taxon>Lottia</taxon>
    </lineage>
</organism>
<keyword evidence="3" id="KW-1185">Reference proteome</keyword>
<dbReference type="HOGENOM" id="CLU_1016662_0_0_1"/>
<sequence length="274" mass="31373">METKVDFFCSNVIPNNSFPVLSTDDIDVAFQGDIVSHHASGHSAMFNWSKITTPPPQSTKLQMFRTPQFHSSIFKVPPQLLRTPNVSSYLNIPSTPALLKGFEVSSFTSPCPSLRSVKSNYDSFVIPTPMIFSSLKSLARPSDGAIGPDILQLIEDDSKDVEYIDIKIKENNEEINDNNIVDYVLNITEDTENSSTENIPKPQEPPDVPIYIKRRKGRHAKRMTEEESIAYRERRQKLEKERRKERLAAYSKEEKGITRRSKRSQNKKVSYKYR</sequence>
<dbReference type="Proteomes" id="UP000030746">
    <property type="component" value="Unassembled WGS sequence"/>
</dbReference>
<dbReference type="OMA" id="APNNTER"/>
<reference evidence="2 3" key="1">
    <citation type="journal article" date="2013" name="Nature">
        <title>Insights into bilaterian evolution from three spiralian genomes.</title>
        <authorList>
            <person name="Simakov O."/>
            <person name="Marletaz F."/>
            <person name="Cho S.J."/>
            <person name="Edsinger-Gonzales E."/>
            <person name="Havlak P."/>
            <person name="Hellsten U."/>
            <person name="Kuo D.H."/>
            <person name="Larsson T."/>
            <person name="Lv J."/>
            <person name="Arendt D."/>
            <person name="Savage R."/>
            <person name="Osoegawa K."/>
            <person name="de Jong P."/>
            <person name="Grimwood J."/>
            <person name="Chapman J.A."/>
            <person name="Shapiro H."/>
            <person name="Aerts A."/>
            <person name="Otillar R.P."/>
            <person name="Terry A.Y."/>
            <person name="Boore J.L."/>
            <person name="Grigoriev I.V."/>
            <person name="Lindberg D.R."/>
            <person name="Seaver E.C."/>
            <person name="Weisblat D.A."/>
            <person name="Putnam N.H."/>
            <person name="Rokhsar D.S."/>
        </authorList>
    </citation>
    <scope>NUCLEOTIDE SEQUENCE [LARGE SCALE GENOMIC DNA]</scope>
</reference>
<dbReference type="AlphaFoldDB" id="V4AF51"/>
<evidence type="ECO:0000313" key="3">
    <source>
        <dbReference type="Proteomes" id="UP000030746"/>
    </source>
</evidence>
<dbReference type="OrthoDB" id="6142754at2759"/>
<feature type="compositionally biased region" description="Basic residues" evidence="1">
    <location>
        <begin position="258"/>
        <end position="274"/>
    </location>
</feature>
<protein>
    <submittedName>
        <fullName evidence="2">Uncharacterized protein</fullName>
    </submittedName>
</protein>
<dbReference type="KEGG" id="lgi:LOTGIDRAFT_233264"/>
<dbReference type="RefSeq" id="XP_009057269.1">
    <property type="nucleotide sequence ID" value="XM_009059021.1"/>
</dbReference>
<gene>
    <name evidence="2" type="ORF">LOTGIDRAFT_233264</name>
</gene>
<dbReference type="CTD" id="20249205"/>